<dbReference type="AlphaFoldDB" id="A0A5L4L719"/>
<dbReference type="EMBL" id="AABQDW010000004">
    <property type="protein sequence ID" value="EAI5407722.1"/>
    <property type="molecule type" value="Genomic_DNA"/>
</dbReference>
<evidence type="ECO:0000313" key="2">
    <source>
        <dbReference type="EMBL" id="EAI5407722.1"/>
    </source>
</evidence>
<dbReference type="Proteomes" id="UP000557842">
    <property type="component" value="Unassembled WGS sequence"/>
</dbReference>
<dbReference type="RefSeq" id="WP_042960182.1">
    <property type="nucleotide sequence ID" value="NZ_AABUZP020000066.1"/>
</dbReference>
<proteinExistence type="predicted"/>
<gene>
    <name evidence="3" type="ORF">AAH17_01845</name>
    <name evidence="4" type="ORF">AAH24_04800</name>
    <name evidence="2" type="ORF">BVH53_03265</name>
</gene>
<evidence type="ECO:0000256" key="1">
    <source>
        <dbReference type="SAM" id="SignalP"/>
    </source>
</evidence>
<reference evidence="4 5" key="1">
    <citation type="submission" date="2018-05" db="EMBL/GenBank/DDBJ databases">
        <authorList>
            <consortium name="PulseNet: The National Subtyping Network for Foodborne Disease Surveillance"/>
            <person name="Tarr C.L."/>
            <person name="Trees E."/>
            <person name="Katz L.S."/>
            <person name="Carleton-Romer H.A."/>
            <person name="Stroika S."/>
            <person name="Kucerova Z."/>
            <person name="Roache K.F."/>
            <person name="Sabol A.L."/>
            <person name="Besser J."/>
            <person name="Gerner-Smidt P."/>
        </authorList>
    </citation>
    <scope>NUCLEOTIDE SEQUENCE</scope>
    <source>
        <strain evidence="3">2014D-0197</strain>
        <strain evidence="2 5">2016D-0221</strain>
        <strain evidence="4">D4313</strain>
    </source>
</reference>
<accession>A0A5L4L719</accession>
<organism evidence="4">
    <name type="scientific">Campylobacter fetus</name>
    <dbReference type="NCBI Taxonomy" id="196"/>
    <lineage>
        <taxon>Bacteria</taxon>
        <taxon>Pseudomonadati</taxon>
        <taxon>Campylobacterota</taxon>
        <taxon>Epsilonproteobacteria</taxon>
        <taxon>Campylobacterales</taxon>
        <taxon>Campylobacteraceae</taxon>
        <taxon>Campylobacter</taxon>
    </lineage>
</organism>
<protein>
    <submittedName>
        <fullName evidence="4">Uncharacterized protein</fullName>
    </submittedName>
</protein>
<feature type="signal peptide" evidence="1">
    <location>
        <begin position="1"/>
        <end position="19"/>
    </location>
</feature>
<evidence type="ECO:0000313" key="3">
    <source>
        <dbReference type="EMBL" id="EAK0452406.1"/>
    </source>
</evidence>
<dbReference type="EMBL" id="AACCXM010000003">
    <property type="protein sequence ID" value="EAK0468682.1"/>
    <property type="molecule type" value="Genomic_DNA"/>
</dbReference>
<comment type="caution">
    <text evidence="4">The sequence shown here is derived from an EMBL/GenBank/DDBJ whole genome shotgun (WGS) entry which is preliminary data.</text>
</comment>
<evidence type="ECO:0000313" key="5">
    <source>
        <dbReference type="Proteomes" id="UP000557842"/>
    </source>
</evidence>
<feature type="chain" id="PRO_5036146370" evidence="1">
    <location>
        <begin position="20"/>
        <end position="60"/>
    </location>
</feature>
<dbReference type="EMBL" id="AACCXK010000003">
    <property type="protein sequence ID" value="EAK0452406.1"/>
    <property type="molecule type" value="Genomic_DNA"/>
</dbReference>
<keyword evidence="1" id="KW-0732">Signal</keyword>
<evidence type="ECO:0000313" key="4">
    <source>
        <dbReference type="EMBL" id="EAK0468682.1"/>
    </source>
</evidence>
<name>A0A5L4L719_CAMFE</name>
<sequence length="60" mass="6298">MFKKFIKFCTILVGASAFTASTQSIVTSGVKGGSGYFTGEVSVSMLFQSDTCRPFGGVFA</sequence>